<proteinExistence type="inferred from homology"/>
<evidence type="ECO:0000256" key="11">
    <source>
        <dbReference type="ARBA" id="ARBA00031155"/>
    </source>
</evidence>
<keyword evidence="6" id="KW-0285">Flavoprotein</keyword>
<evidence type="ECO:0000313" key="13">
    <source>
        <dbReference type="EMBL" id="GIH85416.1"/>
    </source>
</evidence>
<dbReference type="PANTHER" id="PTHR42747:SF3">
    <property type="entry name" value="NITRONATE MONOOXYGENASE-RELATED"/>
    <property type="match status" value="1"/>
</dbReference>
<reference evidence="13" key="1">
    <citation type="submission" date="2021-01" db="EMBL/GenBank/DDBJ databases">
        <title>Whole genome shotgun sequence of Planobispora rosea NBRC 15558.</title>
        <authorList>
            <person name="Komaki H."/>
            <person name="Tamura T."/>
        </authorList>
    </citation>
    <scope>NUCLEOTIDE SEQUENCE</scope>
    <source>
        <strain evidence="13">NBRC 15558</strain>
    </source>
</reference>
<dbReference type="Proteomes" id="UP000655044">
    <property type="component" value="Unassembled WGS sequence"/>
</dbReference>
<dbReference type="CDD" id="cd04730">
    <property type="entry name" value="NPD_like"/>
    <property type="match status" value="1"/>
</dbReference>
<protein>
    <recommendedName>
        <fullName evidence="4">Probable nitronate monooxygenase</fullName>
    </recommendedName>
    <alternativeName>
        <fullName evidence="11">Propionate 3-nitronate monooxygenase</fullName>
    </alternativeName>
</protein>
<dbReference type="RefSeq" id="WP_189242390.1">
    <property type="nucleotide sequence ID" value="NZ_BMQP01000014.1"/>
</dbReference>
<evidence type="ECO:0000256" key="12">
    <source>
        <dbReference type="ARBA" id="ARBA00049401"/>
    </source>
</evidence>
<evidence type="ECO:0000256" key="4">
    <source>
        <dbReference type="ARBA" id="ARBA00013457"/>
    </source>
</evidence>
<comment type="catalytic activity">
    <reaction evidence="12">
        <text>3 propionate 3-nitronate + 3 O2 + H2O = 3 3-oxopropanoate + 2 nitrate + nitrite + H2O2 + 3 H(+)</text>
        <dbReference type="Rhea" id="RHEA:57332"/>
        <dbReference type="ChEBI" id="CHEBI:15377"/>
        <dbReference type="ChEBI" id="CHEBI:15378"/>
        <dbReference type="ChEBI" id="CHEBI:15379"/>
        <dbReference type="ChEBI" id="CHEBI:16240"/>
        <dbReference type="ChEBI" id="CHEBI:16301"/>
        <dbReference type="ChEBI" id="CHEBI:17632"/>
        <dbReference type="ChEBI" id="CHEBI:33190"/>
        <dbReference type="ChEBI" id="CHEBI:136067"/>
    </reaction>
</comment>
<evidence type="ECO:0000256" key="6">
    <source>
        <dbReference type="ARBA" id="ARBA00022630"/>
    </source>
</evidence>
<evidence type="ECO:0000256" key="2">
    <source>
        <dbReference type="ARBA" id="ARBA00003535"/>
    </source>
</evidence>
<organism evidence="13 14">
    <name type="scientific">Planobispora rosea</name>
    <dbReference type="NCBI Taxonomy" id="35762"/>
    <lineage>
        <taxon>Bacteria</taxon>
        <taxon>Bacillati</taxon>
        <taxon>Actinomycetota</taxon>
        <taxon>Actinomycetes</taxon>
        <taxon>Streptosporangiales</taxon>
        <taxon>Streptosporangiaceae</taxon>
        <taxon>Planobispora</taxon>
    </lineage>
</organism>
<name>A0A8J3S3R4_PLARO</name>
<keyword evidence="8" id="KW-0547">Nucleotide-binding</keyword>
<dbReference type="EMBL" id="BOOI01000035">
    <property type="protein sequence ID" value="GIH85416.1"/>
    <property type="molecule type" value="Genomic_DNA"/>
</dbReference>
<evidence type="ECO:0000256" key="8">
    <source>
        <dbReference type="ARBA" id="ARBA00022741"/>
    </source>
</evidence>
<sequence length="362" mass="37178">MGARIPAWSSGRLERLLGLDHPIVQGPFGGGLSSVALAAAVSEAGGLGSYGGHILSPGELTGLVAELKAATTRPFAVNLWVPHPGEEKLRAEPADVDRLRPYFEELGLPAPEPGRQAGQDFDEQVDALLAAGPPVLSFVMGVPPARVLAEARRRGIATIGTATTVDEAIALEQAGLDAVVASGSDAGGHRGAFLRPVGESLVGTFSLVPQVADAVSVPVIAAGGIADGRGVAAAVTLGAHGVQIGTGFLATEESGASALHKAALHTPDARVTVLTRLFSGRLARAIPNRFVREMAASEAEVPPYPVQNALMLGLRREAARRGLADLVNLWAGQAAPLTVAAGARDYVGRLLAETGEIMGDRR</sequence>
<dbReference type="Gene3D" id="3.20.20.70">
    <property type="entry name" value="Aldolase class I"/>
    <property type="match status" value="1"/>
</dbReference>
<evidence type="ECO:0000256" key="9">
    <source>
        <dbReference type="ARBA" id="ARBA00023002"/>
    </source>
</evidence>
<dbReference type="PANTHER" id="PTHR42747">
    <property type="entry name" value="NITRONATE MONOOXYGENASE-RELATED"/>
    <property type="match status" value="1"/>
</dbReference>
<dbReference type="FunFam" id="3.20.20.70:FF:000154">
    <property type="entry name" value="Probable nitronate monooxygenase"/>
    <property type="match status" value="1"/>
</dbReference>
<evidence type="ECO:0000256" key="7">
    <source>
        <dbReference type="ARBA" id="ARBA00022643"/>
    </source>
</evidence>
<keyword evidence="7" id="KW-0288">FMN</keyword>
<comment type="function">
    <text evidence="2">Nitronate monooxygenase that uses molecular oxygen to catalyze the oxidative denitrification of alkyl nitronates. Acts on propionate 3-nitronate (P3N), the presumed physiological substrate. Probably functions in the detoxification of P3N, a metabolic poison produced by plants and fungi as a defense mechanism.</text>
</comment>
<evidence type="ECO:0000313" key="14">
    <source>
        <dbReference type="Proteomes" id="UP000655044"/>
    </source>
</evidence>
<dbReference type="GO" id="GO:0018580">
    <property type="term" value="F:nitronate monooxygenase activity"/>
    <property type="evidence" value="ECO:0007669"/>
    <property type="project" value="InterPro"/>
</dbReference>
<keyword evidence="5" id="KW-0216">Detoxification</keyword>
<evidence type="ECO:0000256" key="10">
    <source>
        <dbReference type="ARBA" id="ARBA00023033"/>
    </source>
</evidence>
<evidence type="ECO:0000256" key="5">
    <source>
        <dbReference type="ARBA" id="ARBA00022575"/>
    </source>
</evidence>
<keyword evidence="10 13" id="KW-0503">Monooxygenase</keyword>
<dbReference type="SUPFAM" id="SSF51412">
    <property type="entry name" value="Inosine monophosphate dehydrogenase (IMPDH)"/>
    <property type="match status" value="1"/>
</dbReference>
<dbReference type="InterPro" id="IPR013785">
    <property type="entry name" value="Aldolase_TIM"/>
</dbReference>
<comment type="similarity">
    <text evidence="3">Belongs to the nitronate monooxygenase family. NMO class I subfamily.</text>
</comment>
<dbReference type="Pfam" id="PF03060">
    <property type="entry name" value="NMO"/>
    <property type="match status" value="1"/>
</dbReference>
<comment type="cofactor">
    <cofactor evidence="1">
        <name>FMN</name>
        <dbReference type="ChEBI" id="CHEBI:58210"/>
    </cofactor>
</comment>
<dbReference type="GO" id="GO:0009636">
    <property type="term" value="P:response to toxic substance"/>
    <property type="evidence" value="ECO:0007669"/>
    <property type="project" value="UniProtKB-KW"/>
</dbReference>
<dbReference type="GO" id="GO:0000166">
    <property type="term" value="F:nucleotide binding"/>
    <property type="evidence" value="ECO:0007669"/>
    <property type="project" value="UniProtKB-KW"/>
</dbReference>
<comment type="caution">
    <text evidence="13">The sequence shown here is derived from an EMBL/GenBank/DDBJ whole genome shotgun (WGS) entry which is preliminary data.</text>
</comment>
<keyword evidence="9" id="KW-0560">Oxidoreductase</keyword>
<evidence type="ECO:0000256" key="3">
    <source>
        <dbReference type="ARBA" id="ARBA00009881"/>
    </source>
</evidence>
<keyword evidence="14" id="KW-1185">Reference proteome</keyword>
<evidence type="ECO:0000256" key="1">
    <source>
        <dbReference type="ARBA" id="ARBA00001917"/>
    </source>
</evidence>
<dbReference type="AlphaFoldDB" id="A0A8J3S3R4"/>
<accession>A0A8J3S3R4</accession>
<gene>
    <name evidence="13" type="ORF">Pro02_38240</name>
</gene>
<dbReference type="InterPro" id="IPR004136">
    <property type="entry name" value="NMO"/>
</dbReference>